<dbReference type="Proteomes" id="UP000594263">
    <property type="component" value="Unplaced"/>
</dbReference>
<feature type="compositionally biased region" description="Polar residues" evidence="1">
    <location>
        <begin position="382"/>
        <end position="392"/>
    </location>
</feature>
<dbReference type="Pfam" id="PF03417">
    <property type="entry name" value="AAT"/>
    <property type="match status" value="1"/>
</dbReference>
<dbReference type="Gramene" id="Kaladp0002s0068.1.v1.1">
    <property type="protein sequence ID" value="Kaladp0002s0068.1.v1.1"/>
    <property type="gene ID" value="Kaladp0002s0068.v1.1"/>
</dbReference>
<name>A0A7N0SVB1_KALFE</name>
<dbReference type="Gene3D" id="3.60.60.10">
    <property type="entry name" value="Penicillin V Acylase, Chain A"/>
    <property type="match status" value="1"/>
</dbReference>
<organism evidence="3 4">
    <name type="scientific">Kalanchoe fedtschenkoi</name>
    <name type="common">Lavender scallops</name>
    <name type="synonym">South American air plant</name>
    <dbReference type="NCBI Taxonomy" id="63787"/>
    <lineage>
        <taxon>Eukaryota</taxon>
        <taxon>Viridiplantae</taxon>
        <taxon>Streptophyta</taxon>
        <taxon>Embryophyta</taxon>
        <taxon>Tracheophyta</taxon>
        <taxon>Spermatophyta</taxon>
        <taxon>Magnoliopsida</taxon>
        <taxon>eudicotyledons</taxon>
        <taxon>Gunneridae</taxon>
        <taxon>Pentapetalae</taxon>
        <taxon>Saxifragales</taxon>
        <taxon>Crassulaceae</taxon>
        <taxon>Kalanchoe</taxon>
    </lineage>
</organism>
<dbReference type="PANTHER" id="PTHR34180:SF1">
    <property type="entry name" value="BETA-ALANYL-DOPAMINE_CARCININE HYDROLASE"/>
    <property type="match status" value="1"/>
</dbReference>
<dbReference type="NCBIfam" id="NF040521">
    <property type="entry name" value="C45_proenzyme"/>
    <property type="match status" value="1"/>
</dbReference>
<evidence type="ECO:0000313" key="3">
    <source>
        <dbReference type="EnsemblPlants" id="Kaladp0002s0068.1.v1.1"/>
    </source>
</evidence>
<keyword evidence="4" id="KW-1185">Reference proteome</keyword>
<feature type="domain" description="Peptidase C45 hydrolase" evidence="2">
    <location>
        <begin position="128"/>
        <end position="343"/>
    </location>
</feature>
<accession>A0A7N0SVB1</accession>
<dbReference type="InterPro" id="IPR047794">
    <property type="entry name" value="C45_proenzyme-like"/>
</dbReference>
<dbReference type="PANTHER" id="PTHR34180">
    <property type="entry name" value="PEPTIDASE C45"/>
    <property type="match status" value="1"/>
</dbReference>
<proteinExistence type="predicted"/>
<sequence>MLEIFEVGPCKSSYEMGFLIGCRFSNLIKSRLVNDLVLQTQLLPYAHSLNSQTLIASLSENNKRKYPKYWDELRGTADGSGVPHLHILLLNFRKEILPFVSDTGMNPEHVETIDDCSDVLVVDVSMAVAAHNEDATWALVGHTYLIRATLENGHCFTAYTYAGELPSCAFGFNSEGQAFTLNSVPPSQVEIEAGSIARNFISRDLLEATSINDALHRIRSAGASVGHCYNLIDIKTRKILNVELASRNRYSVVEIGASPFFHANMYLHLQVQQVQVHDENSIRRQERAALLPKTSKADILSLLGDENDQKYPIYMSGSTLHTLCTAMIDLDRQTLSIFEGNPGKTQASLVLSMSTKHVTGKTATSRSDPSRVNIGFWDMTPHKQQQQSRQRE</sequence>
<protein>
    <recommendedName>
        <fullName evidence="2">Peptidase C45 hydrolase domain-containing protein</fullName>
    </recommendedName>
</protein>
<dbReference type="EnsemblPlants" id="Kaladp0002s0068.1.v1.1">
    <property type="protein sequence ID" value="Kaladp0002s0068.1.v1.1"/>
    <property type="gene ID" value="Kaladp0002s0068.v1.1"/>
</dbReference>
<dbReference type="InterPro" id="IPR005079">
    <property type="entry name" value="Peptidase_C45_hydrolase"/>
</dbReference>
<evidence type="ECO:0000259" key="2">
    <source>
        <dbReference type="Pfam" id="PF03417"/>
    </source>
</evidence>
<dbReference type="InterPro" id="IPR047801">
    <property type="entry name" value="Peptidase_C45"/>
</dbReference>
<dbReference type="AlphaFoldDB" id="A0A7N0SVB1"/>
<reference evidence="3" key="1">
    <citation type="submission" date="2021-01" db="UniProtKB">
        <authorList>
            <consortium name="EnsemblPlants"/>
        </authorList>
    </citation>
    <scope>IDENTIFICATION</scope>
</reference>
<evidence type="ECO:0000313" key="4">
    <source>
        <dbReference type="Proteomes" id="UP000594263"/>
    </source>
</evidence>
<dbReference type="OMA" id="DKYPIYM"/>
<feature type="region of interest" description="Disordered" evidence="1">
    <location>
        <begin position="359"/>
        <end position="392"/>
    </location>
</feature>
<evidence type="ECO:0000256" key="1">
    <source>
        <dbReference type="SAM" id="MobiDB-lite"/>
    </source>
</evidence>